<reference evidence="2 3" key="1">
    <citation type="journal article" date="2018" name="BMC Genomics">
        <title>Comparative genome analyses reveal sequence features reflecting distinct modes of host-adaptation between dicot and monocot powdery mildew.</title>
        <authorList>
            <person name="Wu Y."/>
            <person name="Ma X."/>
            <person name="Pan Z."/>
            <person name="Kale S.D."/>
            <person name="Song Y."/>
            <person name="King H."/>
            <person name="Zhang Q."/>
            <person name="Presley C."/>
            <person name="Deng X."/>
            <person name="Wei C.I."/>
            <person name="Xiao S."/>
        </authorList>
    </citation>
    <scope>NUCLEOTIDE SEQUENCE [LARGE SCALE GENOMIC DNA]</scope>
    <source>
        <strain evidence="2">UMSG1</strain>
    </source>
</reference>
<dbReference type="EMBL" id="MCBS01017543">
    <property type="protein sequence ID" value="RKF82064.1"/>
    <property type="molecule type" value="Genomic_DNA"/>
</dbReference>
<evidence type="ECO:0000256" key="1">
    <source>
        <dbReference type="SAM" id="MobiDB-lite"/>
    </source>
</evidence>
<name>A0A420J5K6_9PEZI</name>
<evidence type="ECO:0000313" key="3">
    <source>
        <dbReference type="Proteomes" id="UP000285326"/>
    </source>
</evidence>
<accession>A0A420J5K6</accession>
<dbReference type="AlphaFoldDB" id="A0A420J5K6"/>
<gene>
    <name evidence="2" type="ORF">GcM1_175014</name>
</gene>
<dbReference type="SUPFAM" id="SSF53098">
    <property type="entry name" value="Ribonuclease H-like"/>
    <property type="match status" value="1"/>
</dbReference>
<proteinExistence type="predicted"/>
<dbReference type="Proteomes" id="UP000285326">
    <property type="component" value="Unassembled WGS sequence"/>
</dbReference>
<dbReference type="PANTHER" id="PTHR42648">
    <property type="entry name" value="TRANSPOSASE, PUTATIVE-RELATED"/>
    <property type="match status" value="1"/>
</dbReference>
<protein>
    <submittedName>
        <fullName evidence="2">Uncharacterized protein</fullName>
    </submittedName>
</protein>
<organism evidence="2 3">
    <name type="scientific">Golovinomyces cichoracearum</name>
    <dbReference type="NCBI Taxonomy" id="62708"/>
    <lineage>
        <taxon>Eukaryota</taxon>
        <taxon>Fungi</taxon>
        <taxon>Dikarya</taxon>
        <taxon>Ascomycota</taxon>
        <taxon>Pezizomycotina</taxon>
        <taxon>Leotiomycetes</taxon>
        <taxon>Erysiphales</taxon>
        <taxon>Erysiphaceae</taxon>
        <taxon>Golovinomyces</taxon>
    </lineage>
</organism>
<feature type="region of interest" description="Disordered" evidence="1">
    <location>
        <begin position="373"/>
        <end position="398"/>
    </location>
</feature>
<feature type="compositionally biased region" description="Basic and acidic residues" evidence="1">
    <location>
        <begin position="373"/>
        <end position="382"/>
    </location>
</feature>
<comment type="caution">
    <text evidence="2">The sequence shown here is derived from an EMBL/GenBank/DDBJ whole genome shotgun (WGS) entry which is preliminary data.</text>
</comment>
<dbReference type="InterPro" id="IPR012337">
    <property type="entry name" value="RNaseH-like_sf"/>
</dbReference>
<dbReference type="PANTHER" id="PTHR42648:SF27">
    <property type="entry name" value="RNA-DIRECTED DNA POLYMERASE"/>
    <property type="match status" value="1"/>
</dbReference>
<sequence length="422" mass="48298">MRKIKDNGCVAICENSPCESFLVLERGNSWSHNFKSQATRSTEKKSNTADLETWHKRLGHTSNENIVHLTKHADGVIIKDLEKRTTRDESPLCEVCNTAVSHTHISRQPQYAGDRPFQRAHIDLIHEEPGLSNERYVFHFYCQKLKFNLAYVINDRKQKTLVSCFAQAHGMIKKWGYDIQFVRMDQEAGLHRTIWGVDNHCSSKNKTSIGFANFFWPYFVLAAVKIINRTPKKALGYLTPYELVTKRRSNLSGYRIPGSETYVSKRIIPALQKQASLSSIGYYISNSARNISIIWLPYANKVIASRDVRVDELSPFSCKDAKDPKIVPNFEDCTTTFEHGDRPAIDQLVEDLLENQAHKTIDITNRKLEQSQTVKELHENRENPTSLPKPRDTPEDLSKISRLSIYSIEDSDLQVSSTIDPK</sequence>
<feature type="compositionally biased region" description="Basic and acidic residues" evidence="1">
    <location>
        <begin position="389"/>
        <end position="398"/>
    </location>
</feature>
<dbReference type="InterPro" id="IPR039537">
    <property type="entry name" value="Retrotran_Ty1/copia-like"/>
</dbReference>
<evidence type="ECO:0000313" key="2">
    <source>
        <dbReference type="EMBL" id="RKF82064.1"/>
    </source>
</evidence>